<reference evidence="1 2" key="1">
    <citation type="submission" date="2019-06" db="EMBL/GenBank/DDBJ databases">
        <authorList>
            <person name="Broberg M."/>
        </authorList>
    </citation>
    <scope>NUCLEOTIDE SEQUENCE [LARGE SCALE GENOMIC DNA]</scope>
</reference>
<keyword evidence="2" id="KW-1185">Reference proteome</keyword>
<organism evidence="1 2">
    <name type="scientific">Bionectria ochroleuca</name>
    <name type="common">Gliocladium roseum</name>
    <dbReference type="NCBI Taxonomy" id="29856"/>
    <lineage>
        <taxon>Eukaryota</taxon>
        <taxon>Fungi</taxon>
        <taxon>Dikarya</taxon>
        <taxon>Ascomycota</taxon>
        <taxon>Pezizomycotina</taxon>
        <taxon>Sordariomycetes</taxon>
        <taxon>Hypocreomycetidae</taxon>
        <taxon>Hypocreales</taxon>
        <taxon>Bionectriaceae</taxon>
        <taxon>Clonostachys</taxon>
    </lineage>
</organism>
<evidence type="ECO:0000313" key="1">
    <source>
        <dbReference type="EMBL" id="VUC36620.1"/>
    </source>
</evidence>
<sequence>MASSQEESEQPKLCLPTLVLRRICTFLCDHCEPQQPQDGTQSDAAIRQSKMTLKNLCQVSKTMRLIAEPILYHYWKGQFDPESPSAKKFIRSSIRFLSTLHAHPHLRPYVKALDIRDCARDEYSRDLYTFDFDDQLEDPVVIGRNASTLKRIAASAGIKCARFHFSGLKFAETIVQIMLLLMLPRLNKLTLIAVRSWEFDLFHLEIDIEDAWFNRRAEKLLIRATASHLKSLICTSGPLKEGFDMPQLDSLRVDIRHAWPNAEAFLDKMTCLRRLSFQSSCPESSSLALNSSTTIEELSVRFGREAWKPDAFDRYQFDEEEQIDFCLLQLDYFVHLKWLSVDVEAIISIENLEDEVGTDEDIDNFVYSLPDSLEILHIGMNYERGDPDYIFESILDSSSVRGFKGMKAILWSSEEFGSNDKFRIATIETNLDSQAQWSAVREVSKKQLGQRKIDFFPDWERLLTNDGKK</sequence>
<name>A0ABY6UZ91_BIOOC</name>
<evidence type="ECO:0008006" key="3">
    <source>
        <dbReference type="Google" id="ProtNLM"/>
    </source>
</evidence>
<dbReference type="Proteomes" id="UP000766486">
    <property type="component" value="Unassembled WGS sequence"/>
</dbReference>
<dbReference type="EMBL" id="CABFNS010000931">
    <property type="protein sequence ID" value="VUC36620.1"/>
    <property type="molecule type" value="Genomic_DNA"/>
</dbReference>
<gene>
    <name evidence="1" type="ORF">CLO192961_LOCUS449202</name>
</gene>
<protein>
    <recommendedName>
        <fullName evidence="3">F-box domain-containing protein</fullName>
    </recommendedName>
</protein>
<evidence type="ECO:0000313" key="2">
    <source>
        <dbReference type="Proteomes" id="UP000766486"/>
    </source>
</evidence>
<comment type="caution">
    <text evidence="1">The sequence shown here is derived from an EMBL/GenBank/DDBJ whole genome shotgun (WGS) entry which is preliminary data.</text>
</comment>
<proteinExistence type="predicted"/>
<accession>A0ABY6UZ91</accession>